<proteinExistence type="predicted"/>
<dbReference type="InterPro" id="IPR036397">
    <property type="entry name" value="RNaseH_sf"/>
</dbReference>
<dbReference type="Gene3D" id="3.30.420.10">
    <property type="entry name" value="Ribonuclease H-like superfamily/Ribonuclease H"/>
    <property type="match status" value="1"/>
</dbReference>
<sequence length="206" mass="23554">MVKLPKILKTPDDFNDVVNYIQHRDFAEKYNSPIKKSNFKRQCKNFLYNPQTGHLFFKQPSKGYRWIDVLPQFVIAYNKAPYQAHKKSPYEAFFGFKMHAVYSTPADDIILADGITLADDIIPADDIILADDITPTADIILADTNITPADITLDITSVDMIFAPQNDGDNQASYEFYAMQVKCVHEEVLQNNETYRNKLVIRGSIH</sequence>
<evidence type="ECO:0000313" key="1">
    <source>
        <dbReference type="EMBL" id="CAG8625729.1"/>
    </source>
</evidence>
<name>A0ABN7UNN6_GIGMA</name>
<dbReference type="EMBL" id="CAJVQB010004059">
    <property type="protein sequence ID" value="CAG8625729.1"/>
    <property type="molecule type" value="Genomic_DNA"/>
</dbReference>
<evidence type="ECO:0000313" key="2">
    <source>
        <dbReference type="Proteomes" id="UP000789901"/>
    </source>
</evidence>
<gene>
    <name evidence="1" type="ORF">GMARGA_LOCUS8068</name>
</gene>
<keyword evidence="2" id="KW-1185">Reference proteome</keyword>
<protein>
    <submittedName>
        <fullName evidence="1">492_t:CDS:1</fullName>
    </submittedName>
</protein>
<dbReference type="Proteomes" id="UP000789901">
    <property type="component" value="Unassembled WGS sequence"/>
</dbReference>
<organism evidence="1 2">
    <name type="scientific">Gigaspora margarita</name>
    <dbReference type="NCBI Taxonomy" id="4874"/>
    <lineage>
        <taxon>Eukaryota</taxon>
        <taxon>Fungi</taxon>
        <taxon>Fungi incertae sedis</taxon>
        <taxon>Mucoromycota</taxon>
        <taxon>Glomeromycotina</taxon>
        <taxon>Glomeromycetes</taxon>
        <taxon>Diversisporales</taxon>
        <taxon>Gigasporaceae</taxon>
        <taxon>Gigaspora</taxon>
    </lineage>
</organism>
<accession>A0ABN7UNN6</accession>
<reference evidence="1 2" key="1">
    <citation type="submission" date="2021-06" db="EMBL/GenBank/DDBJ databases">
        <authorList>
            <person name="Kallberg Y."/>
            <person name="Tangrot J."/>
            <person name="Rosling A."/>
        </authorList>
    </citation>
    <scope>NUCLEOTIDE SEQUENCE [LARGE SCALE GENOMIC DNA]</scope>
    <source>
        <strain evidence="1 2">120-4 pot B 10/14</strain>
    </source>
</reference>
<comment type="caution">
    <text evidence="1">The sequence shown here is derived from an EMBL/GenBank/DDBJ whole genome shotgun (WGS) entry which is preliminary data.</text>
</comment>